<proteinExistence type="predicted"/>
<comment type="caution">
    <text evidence="1">The sequence shown here is derived from an EMBL/GenBank/DDBJ whole genome shotgun (WGS) entry which is preliminary data.</text>
</comment>
<evidence type="ECO:0000313" key="6">
    <source>
        <dbReference type="Proteomes" id="UP000326865"/>
    </source>
</evidence>
<dbReference type="Gene3D" id="3.40.50.720">
    <property type="entry name" value="NAD(P)-binding Rossmann-like Domain"/>
    <property type="match status" value="1"/>
</dbReference>
<evidence type="ECO:0000313" key="4">
    <source>
        <dbReference type="Proteomes" id="UP000326207"/>
    </source>
</evidence>
<accession>A0A5N5UAJ2</accession>
<dbReference type="AlphaFoldDB" id="A0A5N5U2N9"/>
<evidence type="ECO:0000313" key="5">
    <source>
        <dbReference type="Proteomes" id="UP000326302"/>
    </source>
</evidence>
<accession>A0A5N5UIV2</accession>
<accession>A0A5N5U2N9</accession>
<dbReference type="InterPro" id="IPR036291">
    <property type="entry name" value="NAD(P)-bd_dom_sf"/>
</dbReference>
<dbReference type="Proteomes" id="UP000326207">
    <property type="component" value="Unassembled WGS sequence"/>
</dbReference>
<dbReference type="SUPFAM" id="SSF51735">
    <property type="entry name" value="NAD(P)-binding Rossmann-fold domains"/>
    <property type="match status" value="1"/>
</dbReference>
<dbReference type="EMBL" id="QMDY01000007">
    <property type="protein sequence ID" value="KAB7515567.1"/>
    <property type="molecule type" value="Genomic_DNA"/>
</dbReference>
<dbReference type="Pfam" id="PF13561">
    <property type="entry name" value="adh_short_C2"/>
    <property type="match status" value="1"/>
</dbReference>
<organism evidence="1 6">
    <name type="scientific">Halosegnis rubeus</name>
    <dbReference type="NCBI Taxonomy" id="2212850"/>
    <lineage>
        <taxon>Archaea</taxon>
        <taxon>Methanobacteriati</taxon>
        <taxon>Methanobacteriota</taxon>
        <taxon>Stenosarchaea group</taxon>
        <taxon>Halobacteria</taxon>
        <taxon>Halobacteriales</taxon>
        <taxon>Natronomonadaceae</taxon>
        <taxon>Halosegnis</taxon>
    </lineage>
</organism>
<dbReference type="Proteomes" id="UP000326865">
    <property type="component" value="Unassembled WGS sequence"/>
</dbReference>
<dbReference type="InterPro" id="IPR002347">
    <property type="entry name" value="SDR_fam"/>
</dbReference>
<keyword evidence="6" id="KW-1185">Reference proteome</keyword>
<reference evidence="4 5" key="1">
    <citation type="submission" date="2019-10" db="EMBL/GenBank/DDBJ databases">
        <title>Unraveling microbial dark matter from salterns through culturing: the case of the genus Halosegnis.</title>
        <authorList>
            <person name="Duran-Viseras A."/>
            <person name="Andrei A.-S."/>
            <person name="Vera-Gargallo B."/>
            <person name="Ghai R."/>
            <person name="Sanchez-Porro C."/>
            <person name="Ventosa A."/>
        </authorList>
    </citation>
    <scope>NUCLEOTIDE SEQUENCE [LARGE SCALE GENOMIC DNA]</scope>
    <source>
        <strain evidence="3 5">F17-44</strain>
        <strain evidence="1 6">F18-79</strain>
        <strain evidence="2 4">F19-13</strain>
    </source>
</reference>
<dbReference type="EMBL" id="QKKZ01000007">
    <property type="protein sequence ID" value="KAB7512699.1"/>
    <property type="molecule type" value="Genomic_DNA"/>
</dbReference>
<dbReference type="RefSeq" id="WP_152119522.1">
    <property type="nucleotide sequence ID" value="NZ_QMDY01000007.1"/>
</dbReference>
<protein>
    <submittedName>
        <fullName evidence="1">SDR family oxidoreductase</fullName>
    </submittedName>
</protein>
<evidence type="ECO:0000313" key="2">
    <source>
        <dbReference type="EMBL" id="KAB7515567.1"/>
    </source>
</evidence>
<sequence>MGQVGHLEDVAPAFLWLANEAAGCVTGELLHADGGLQAS</sequence>
<evidence type="ECO:0000313" key="3">
    <source>
        <dbReference type="EMBL" id="KAB7518645.1"/>
    </source>
</evidence>
<name>A0A5N5U2N9_9EURY</name>
<evidence type="ECO:0000313" key="1">
    <source>
        <dbReference type="EMBL" id="KAB7512699.1"/>
    </source>
</evidence>
<dbReference type="EMBL" id="QJOW01000001">
    <property type="protein sequence ID" value="KAB7518645.1"/>
    <property type="molecule type" value="Genomic_DNA"/>
</dbReference>
<gene>
    <name evidence="1" type="ORF">DM867_11960</name>
    <name evidence="3" type="ORF">DMP03_04160</name>
    <name evidence="2" type="ORF">DP108_11305</name>
</gene>
<dbReference type="Proteomes" id="UP000326302">
    <property type="component" value="Unassembled WGS sequence"/>
</dbReference>